<dbReference type="OrthoDB" id="16516at2759"/>
<dbReference type="SUPFAM" id="SSF101908">
    <property type="entry name" value="Putative isomerase YbhE"/>
    <property type="match status" value="1"/>
</dbReference>
<dbReference type="InterPro" id="IPR028881">
    <property type="entry name" value="PAN2_UCH_dom"/>
</dbReference>
<reference evidence="3" key="1">
    <citation type="submission" date="2022-07" db="EMBL/GenBank/DDBJ databases">
        <title>Phylogenomic reconstructions and comparative analyses of Kickxellomycotina fungi.</title>
        <authorList>
            <person name="Reynolds N.K."/>
            <person name="Stajich J.E."/>
            <person name="Barry K."/>
            <person name="Grigoriev I.V."/>
            <person name="Crous P."/>
            <person name="Smith M.E."/>
        </authorList>
    </citation>
    <scope>NUCLEOTIDE SEQUENCE</scope>
    <source>
        <strain evidence="3">RSA 1196</strain>
    </source>
</reference>
<feature type="non-terminal residue" evidence="3">
    <location>
        <position position="648"/>
    </location>
</feature>
<accession>A0A9W8E504</accession>
<dbReference type="Gene3D" id="3.90.70.10">
    <property type="entry name" value="Cysteine proteinases"/>
    <property type="match status" value="1"/>
</dbReference>
<sequence>MVDSAWAELAQIYDVPPSCPPYAVVKVALDPCEHLIWVAYANGRITSYLLSQPVTKYTSFIAHEDPIVDMVVSTHGVISVSMAKVRFTTREGLVKAQIDGRSGNYSFSGACLPTLDSMFAYVSDSRGKGLILDLGKGLIKHKFGLENGVMCIRCHKQLMTVASTHCVGIRDPQSLVTLQTVTLPSFCNLATAFSDSKFFAAAHRRPMGVPQEATTEPNVLVYDITPNGSDQTQGLYFEGEPELLAVVQGHPSLDLVVADRRGTFCFYNSAAHHPELSVSPGYRLNVSAYANVTCIDTALTGEVVVFGDTAGFVHIWSNSPAPNLVSEDWAVARVVPLVPPFCEVSPLEQCRQHQHPGPLPPDDVLQEHWPLLDDHSIPLVLPYPPSIFPPPADIDSDIPLSCVGLPHYDQPLLSGWSPQSVFTVGKRTPPIDPVLLSKAKWNDFVGYAPNLRTHRRNQVVADKPAGADVPKFRSQQKLENKGQRTSQGSSFVGTKGTTKTQTSMTVPKHLKRVDIRYSKFGVEDFDFAFYNQTGLSGLETDVINSYCNPLLQALFYIPVLKRLAQFHFTLPSPEDECLLCEFGFLTRSLEDAQGTNCHASNLLQALGSFPQASALGLLEPEIPKEDTNFGAMIQNVTRFMLRQFDHEW</sequence>
<dbReference type="GO" id="GO:0000932">
    <property type="term" value="C:P-body"/>
    <property type="evidence" value="ECO:0007669"/>
    <property type="project" value="TreeGrafter"/>
</dbReference>
<dbReference type="EC" id="3.1.13.4" evidence="3"/>
<comment type="caution">
    <text evidence="3">The sequence shown here is derived from an EMBL/GenBank/DDBJ whole genome shotgun (WGS) entry which is preliminary data.</text>
</comment>
<gene>
    <name evidence="3" type="primary">PAN2_1</name>
    <name evidence="3" type="ORF">IWQ62_005122</name>
</gene>
<protein>
    <submittedName>
        <fullName evidence="3">Poly(A)-specific ribonuclease</fullName>
        <ecNumber evidence="3">3.1.13.4</ecNumber>
    </submittedName>
</protein>
<dbReference type="InterPro" id="IPR050785">
    <property type="entry name" value="PAN2-PAN3_catalytic_subunit"/>
</dbReference>
<organism evidence="3 4">
    <name type="scientific">Dispira parvispora</name>
    <dbReference type="NCBI Taxonomy" id="1520584"/>
    <lineage>
        <taxon>Eukaryota</taxon>
        <taxon>Fungi</taxon>
        <taxon>Fungi incertae sedis</taxon>
        <taxon>Zoopagomycota</taxon>
        <taxon>Kickxellomycotina</taxon>
        <taxon>Dimargaritomycetes</taxon>
        <taxon>Dimargaritales</taxon>
        <taxon>Dimargaritaceae</taxon>
        <taxon>Dispira</taxon>
    </lineage>
</organism>
<dbReference type="PANTHER" id="PTHR15728:SF0">
    <property type="entry name" value="PAN2-PAN3 DEADENYLATION COMPLEX CATALYTIC SUBUNIT PAN2"/>
    <property type="match status" value="1"/>
</dbReference>
<evidence type="ECO:0000313" key="3">
    <source>
        <dbReference type="EMBL" id="KAJ1957315.1"/>
    </source>
</evidence>
<dbReference type="EMBL" id="JANBPY010001971">
    <property type="protein sequence ID" value="KAJ1957315.1"/>
    <property type="molecule type" value="Genomic_DNA"/>
</dbReference>
<feature type="domain" description="PAN2 UCH" evidence="2">
    <location>
        <begin position="536"/>
        <end position="647"/>
    </location>
</feature>
<dbReference type="GO" id="GO:0004535">
    <property type="term" value="F:poly(A)-specific ribonuclease activity"/>
    <property type="evidence" value="ECO:0007669"/>
    <property type="project" value="UniProtKB-EC"/>
</dbReference>
<evidence type="ECO:0000256" key="1">
    <source>
        <dbReference type="SAM" id="MobiDB-lite"/>
    </source>
</evidence>
<keyword evidence="4" id="KW-1185">Reference proteome</keyword>
<keyword evidence="3" id="KW-0378">Hydrolase</keyword>
<proteinExistence type="predicted"/>
<evidence type="ECO:0000259" key="2">
    <source>
        <dbReference type="Pfam" id="PF13423"/>
    </source>
</evidence>
<name>A0A9W8E504_9FUNG</name>
<dbReference type="InterPro" id="IPR015943">
    <property type="entry name" value="WD40/YVTN_repeat-like_dom_sf"/>
</dbReference>
<dbReference type="GO" id="GO:0031251">
    <property type="term" value="C:PAN complex"/>
    <property type="evidence" value="ECO:0007669"/>
    <property type="project" value="TreeGrafter"/>
</dbReference>
<dbReference type="AlphaFoldDB" id="A0A9W8E504"/>
<dbReference type="Proteomes" id="UP001150925">
    <property type="component" value="Unassembled WGS sequence"/>
</dbReference>
<dbReference type="Pfam" id="PF13423">
    <property type="entry name" value="UCH_1"/>
    <property type="match status" value="1"/>
</dbReference>
<dbReference type="PANTHER" id="PTHR15728">
    <property type="entry name" value="DEADENYLATION COMPLEX CATALYTIC SUBUNIT PAN2"/>
    <property type="match status" value="1"/>
</dbReference>
<feature type="region of interest" description="Disordered" evidence="1">
    <location>
        <begin position="456"/>
        <end position="504"/>
    </location>
</feature>
<feature type="compositionally biased region" description="Low complexity" evidence="1">
    <location>
        <begin position="493"/>
        <end position="502"/>
    </location>
</feature>
<feature type="compositionally biased region" description="Polar residues" evidence="1">
    <location>
        <begin position="483"/>
        <end position="492"/>
    </location>
</feature>
<evidence type="ECO:0000313" key="4">
    <source>
        <dbReference type="Proteomes" id="UP001150925"/>
    </source>
</evidence>
<dbReference type="Gene3D" id="2.130.10.10">
    <property type="entry name" value="YVTN repeat-like/Quinoprotein amine dehydrogenase"/>
    <property type="match status" value="1"/>
</dbReference>
<dbReference type="GO" id="GO:0000289">
    <property type="term" value="P:nuclear-transcribed mRNA poly(A) tail shortening"/>
    <property type="evidence" value="ECO:0007669"/>
    <property type="project" value="TreeGrafter"/>
</dbReference>